<feature type="transmembrane region" description="Helical" evidence="6">
    <location>
        <begin position="194"/>
        <end position="216"/>
    </location>
</feature>
<dbReference type="InterPro" id="IPR036259">
    <property type="entry name" value="MFS_trans_sf"/>
</dbReference>
<keyword evidence="4 6" id="KW-0472">Membrane</keyword>
<evidence type="ECO:0000256" key="6">
    <source>
        <dbReference type="SAM" id="Phobius"/>
    </source>
</evidence>
<dbReference type="Proteomes" id="UP001498398">
    <property type="component" value="Unassembled WGS sequence"/>
</dbReference>
<reference evidence="8 9" key="1">
    <citation type="submission" date="2024-01" db="EMBL/GenBank/DDBJ databases">
        <title>A draft genome for the cacao thread blight pathogen Marasmiellus scandens.</title>
        <authorList>
            <person name="Baruah I.K."/>
            <person name="Leung J."/>
            <person name="Bukari Y."/>
            <person name="Amoako-Attah I."/>
            <person name="Meinhardt L.W."/>
            <person name="Bailey B.A."/>
            <person name="Cohen S.P."/>
        </authorList>
    </citation>
    <scope>NUCLEOTIDE SEQUENCE [LARGE SCALE GENOMIC DNA]</scope>
    <source>
        <strain evidence="8 9">GH-19</strain>
    </source>
</reference>
<sequence>MNDQKAFMSESSRPDSNSYPLTPLRSGQEGSKPSSPFRESIDPDGLKSTPAHKQKADAVEKAAQVTVLDDDSSPILAIFNDDSWARHSANPYNWNTSAKWKQALIVCWYSLVTSLASSMVAPGLPDIAERYHITNPTVSALTLSVFLLAFMIGPLVSSPMSEMLGRRWIFHISNLIFIIFNLVCAWAPNTAALIIFRAIAGLGGATPIAIGGGTMSDVFPPRERAGALAIYSMGPLMGPVLGPIAGGFIAETIGYRWVFIIISCFSLPAIVAGVFILKETYHPVIRQRLLRDLGAEDYAKKLALKGFEGLTKSQILWMYLSRPLVLLTTNIILFALALFMAIQYGFMYLMFTTFPELFSEVYHFSSGITGLAYIGFGVGLTIGIIFGGSVANKLYLTLSARNGDVPKPEFRVPSMILGGLLTPIGLL</sequence>
<evidence type="ECO:0000256" key="4">
    <source>
        <dbReference type="ARBA" id="ARBA00023136"/>
    </source>
</evidence>
<accession>A0ABR1IR41</accession>
<protein>
    <recommendedName>
        <fullName evidence="7">Major facilitator superfamily (MFS) profile domain-containing protein</fullName>
    </recommendedName>
</protein>
<dbReference type="PROSITE" id="PS00216">
    <property type="entry name" value="SUGAR_TRANSPORT_1"/>
    <property type="match status" value="1"/>
</dbReference>
<evidence type="ECO:0000259" key="7">
    <source>
        <dbReference type="PROSITE" id="PS50850"/>
    </source>
</evidence>
<dbReference type="Pfam" id="PF07690">
    <property type="entry name" value="MFS_1"/>
    <property type="match status" value="1"/>
</dbReference>
<feature type="transmembrane region" description="Helical" evidence="6">
    <location>
        <begin position="228"/>
        <end position="249"/>
    </location>
</feature>
<dbReference type="InterPro" id="IPR005829">
    <property type="entry name" value="Sugar_transporter_CS"/>
</dbReference>
<gene>
    <name evidence="8" type="ORF">VKT23_017826</name>
</gene>
<evidence type="ECO:0000256" key="1">
    <source>
        <dbReference type="ARBA" id="ARBA00004141"/>
    </source>
</evidence>
<dbReference type="InterPro" id="IPR011701">
    <property type="entry name" value="MFS"/>
</dbReference>
<evidence type="ECO:0000256" key="2">
    <source>
        <dbReference type="ARBA" id="ARBA00022692"/>
    </source>
</evidence>
<keyword evidence="2 6" id="KW-0812">Transmembrane</keyword>
<feature type="region of interest" description="Disordered" evidence="5">
    <location>
        <begin position="1"/>
        <end position="56"/>
    </location>
</feature>
<proteinExistence type="predicted"/>
<evidence type="ECO:0000313" key="8">
    <source>
        <dbReference type="EMBL" id="KAK7438899.1"/>
    </source>
</evidence>
<evidence type="ECO:0000256" key="5">
    <source>
        <dbReference type="SAM" id="MobiDB-lite"/>
    </source>
</evidence>
<keyword evidence="3 6" id="KW-1133">Transmembrane helix</keyword>
<dbReference type="PANTHER" id="PTHR23502">
    <property type="entry name" value="MAJOR FACILITATOR SUPERFAMILY"/>
    <property type="match status" value="1"/>
</dbReference>
<feature type="domain" description="Major facilitator superfamily (MFS) profile" evidence="7">
    <location>
        <begin position="102"/>
        <end position="427"/>
    </location>
</feature>
<dbReference type="PANTHER" id="PTHR23502:SF60">
    <property type="entry name" value="MAJOR FACILITATOR SUPERFAMILY (MFS) PROFILE DOMAIN-CONTAINING PROTEIN-RELATED"/>
    <property type="match status" value="1"/>
</dbReference>
<dbReference type="PROSITE" id="PS50850">
    <property type="entry name" value="MFS"/>
    <property type="match status" value="1"/>
</dbReference>
<name>A0ABR1IR41_9AGAR</name>
<feature type="transmembrane region" description="Helical" evidence="6">
    <location>
        <begin position="103"/>
        <end position="124"/>
    </location>
</feature>
<feature type="transmembrane region" description="Helical" evidence="6">
    <location>
        <begin position="168"/>
        <end position="188"/>
    </location>
</feature>
<dbReference type="Gene3D" id="1.20.1250.20">
    <property type="entry name" value="MFS general substrate transporter like domains"/>
    <property type="match status" value="1"/>
</dbReference>
<dbReference type="EMBL" id="JBANRG010000076">
    <property type="protein sequence ID" value="KAK7438899.1"/>
    <property type="molecule type" value="Genomic_DNA"/>
</dbReference>
<dbReference type="SUPFAM" id="SSF103473">
    <property type="entry name" value="MFS general substrate transporter"/>
    <property type="match status" value="1"/>
</dbReference>
<organism evidence="8 9">
    <name type="scientific">Marasmiellus scandens</name>
    <dbReference type="NCBI Taxonomy" id="2682957"/>
    <lineage>
        <taxon>Eukaryota</taxon>
        <taxon>Fungi</taxon>
        <taxon>Dikarya</taxon>
        <taxon>Basidiomycota</taxon>
        <taxon>Agaricomycotina</taxon>
        <taxon>Agaricomycetes</taxon>
        <taxon>Agaricomycetidae</taxon>
        <taxon>Agaricales</taxon>
        <taxon>Marasmiineae</taxon>
        <taxon>Omphalotaceae</taxon>
        <taxon>Marasmiellus</taxon>
    </lineage>
</organism>
<feature type="transmembrane region" description="Helical" evidence="6">
    <location>
        <begin position="324"/>
        <end position="351"/>
    </location>
</feature>
<evidence type="ECO:0000256" key="3">
    <source>
        <dbReference type="ARBA" id="ARBA00022989"/>
    </source>
</evidence>
<evidence type="ECO:0000313" key="9">
    <source>
        <dbReference type="Proteomes" id="UP001498398"/>
    </source>
</evidence>
<feature type="compositionally biased region" description="Polar residues" evidence="5">
    <location>
        <begin position="1"/>
        <end position="20"/>
    </location>
</feature>
<dbReference type="InterPro" id="IPR020846">
    <property type="entry name" value="MFS_dom"/>
</dbReference>
<feature type="transmembrane region" description="Helical" evidence="6">
    <location>
        <begin position="255"/>
        <end position="277"/>
    </location>
</feature>
<feature type="transmembrane region" description="Helical" evidence="6">
    <location>
        <begin position="371"/>
        <end position="391"/>
    </location>
</feature>
<keyword evidence="9" id="KW-1185">Reference proteome</keyword>
<feature type="transmembrane region" description="Helical" evidence="6">
    <location>
        <begin position="136"/>
        <end position="156"/>
    </location>
</feature>
<comment type="subcellular location">
    <subcellularLocation>
        <location evidence="1">Membrane</location>
        <topology evidence="1">Multi-pass membrane protein</topology>
    </subcellularLocation>
</comment>
<comment type="caution">
    <text evidence="8">The sequence shown here is derived from an EMBL/GenBank/DDBJ whole genome shotgun (WGS) entry which is preliminary data.</text>
</comment>